<name>J3P6Y4_GAET3</name>
<dbReference type="RefSeq" id="XP_009225388.1">
    <property type="nucleotide sequence ID" value="XM_009227124.1"/>
</dbReference>
<reference evidence="2" key="5">
    <citation type="submission" date="2018-04" db="UniProtKB">
        <authorList>
            <consortium name="EnsemblFungi"/>
        </authorList>
    </citation>
    <scope>IDENTIFICATION</scope>
    <source>
        <strain evidence="2">R3-111a-1</strain>
    </source>
</reference>
<accession>J3P6Y4</accession>
<dbReference type="Proteomes" id="UP000006039">
    <property type="component" value="Unassembled WGS sequence"/>
</dbReference>
<reference evidence="2" key="4">
    <citation type="journal article" date="2015" name="G3 (Bethesda)">
        <title>Genome sequences of three phytopathogenic species of the Magnaporthaceae family of fungi.</title>
        <authorList>
            <person name="Okagaki L.H."/>
            <person name="Nunes C.C."/>
            <person name="Sailsbery J."/>
            <person name="Clay B."/>
            <person name="Brown D."/>
            <person name="John T."/>
            <person name="Oh Y."/>
            <person name="Young N."/>
            <person name="Fitzgerald M."/>
            <person name="Haas B.J."/>
            <person name="Zeng Q."/>
            <person name="Young S."/>
            <person name="Adiconis X."/>
            <person name="Fan L."/>
            <person name="Levin J.Z."/>
            <person name="Mitchell T.K."/>
            <person name="Okubara P.A."/>
            <person name="Farman M.L."/>
            <person name="Kohn L.M."/>
            <person name="Birren B."/>
            <person name="Ma L.-J."/>
            <person name="Dean R.A."/>
        </authorList>
    </citation>
    <scope>NUCLEOTIDE SEQUENCE</scope>
    <source>
        <strain evidence="2">R3-111a-1</strain>
    </source>
</reference>
<dbReference type="VEuPathDB" id="FungiDB:GGTG_09280"/>
<dbReference type="EnsemblFungi" id="EJT72414">
    <property type="protein sequence ID" value="EJT72414"/>
    <property type="gene ID" value="GGTG_09280"/>
</dbReference>
<evidence type="ECO:0000313" key="1">
    <source>
        <dbReference type="EMBL" id="EJT72414.1"/>
    </source>
</evidence>
<gene>
    <name evidence="2" type="primary">20349738</name>
    <name evidence="1" type="ORF">GGTG_09280</name>
</gene>
<sequence length="116" mass="12167">MYPAHASPAITYSIPPSCSSPAITNSMPAPCFSPVGRVRHRPSHRCRPPSSCPSCGSCDRECLSAAAIPQTAQGPHMAGGRSALLPRGKRVSLAAKVGVLGARDGRCRDKAREFVL</sequence>
<reference evidence="1" key="2">
    <citation type="submission" date="2010-07" db="EMBL/GenBank/DDBJ databases">
        <authorList>
            <consortium name="The Broad Institute Genome Sequencing Platform"/>
            <consortium name="Broad Institute Genome Sequencing Center for Infectious Disease"/>
            <person name="Ma L.-J."/>
            <person name="Dead R."/>
            <person name="Young S."/>
            <person name="Zeng Q."/>
            <person name="Koehrsen M."/>
            <person name="Alvarado L."/>
            <person name="Berlin A."/>
            <person name="Chapman S.B."/>
            <person name="Chen Z."/>
            <person name="Freedman E."/>
            <person name="Gellesch M."/>
            <person name="Goldberg J."/>
            <person name="Griggs A."/>
            <person name="Gujja S."/>
            <person name="Heilman E.R."/>
            <person name="Heiman D."/>
            <person name="Hepburn T."/>
            <person name="Howarth C."/>
            <person name="Jen D."/>
            <person name="Larson L."/>
            <person name="Mehta T."/>
            <person name="Neiman D."/>
            <person name="Pearson M."/>
            <person name="Roberts A."/>
            <person name="Saif S."/>
            <person name="Shea T."/>
            <person name="Shenoy N."/>
            <person name="Sisk P."/>
            <person name="Stolte C."/>
            <person name="Sykes S."/>
            <person name="Walk T."/>
            <person name="White J."/>
            <person name="Yandava C."/>
            <person name="Haas B."/>
            <person name="Nusbaum C."/>
            <person name="Birren B."/>
        </authorList>
    </citation>
    <scope>NUCLEOTIDE SEQUENCE</scope>
    <source>
        <strain evidence="1">R3-111a-1</strain>
    </source>
</reference>
<reference evidence="1" key="3">
    <citation type="submission" date="2010-09" db="EMBL/GenBank/DDBJ databases">
        <title>Annotation of Gaeumannomyces graminis var. tritici R3-111a-1.</title>
        <authorList>
            <consortium name="The Broad Institute Genome Sequencing Platform"/>
            <person name="Ma L.-J."/>
            <person name="Dead R."/>
            <person name="Young S.K."/>
            <person name="Zeng Q."/>
            <person name="Gargeya S."/>
            <person name="Fitzgerald M."/>
            <person name="Haas B."/>
            <person name="Abouelleil A."/>
            <person name="Alvarado L."/>
            <person name="Arachchi H.M."/>
            <person name="Berlin A."/>
            <person name="Brown A."/>
            <person name="Chapman S.B."/>
            <person name="Chen Z."/>
            <person name="Dunbar C."/>
            <person name="Freedman E."/>
            <person name="Gearin G."/>
            <person name="Gellesch M."/>
            <person name="Goldberg J."/>
            <person name="Griggs A."/>
            <person name="Gujja S."/>
            <person name="Heiman D."/>
            <person name="Howarth C."/>
            <person name="Larson L."/>
            <person name="Lui A."/>
            <person name="MacDonald P.J.P."/>
            <person name="Mehta T."/>
            <person name="Montmayeur A."/>
            <person name="Murphy C."/>
            <person name="Neiman D."/>
            <person name="Pearson M."/>
            <person name="Priest M."/>
            <person name="Roberts A."/>
            <person name="Saif S."/>
            <person name="Shea T."/>
            <person name="Shenoy N."/>
            <person name="Sisk P."/>
            <person name="Stolte C."/>
            <person name="Sykes S."/>
            <person name="Yandava C."/>
            <person name="Wortman J."/>
            <person name="Nusbaum C."/>
            <person name="Birren B."/>
        </authorList>
    </citation>
    <scope>NUCLEOTIDE SEQUENCE</scope>
    <source>
        <strain evidence="1">R3-111a-1</strain>
    </source>
</reference>
<dbReference type="AlphaFoldDB" id="J3P6Y4"/>
<proteinExistence type="predicted"/>
<evidence type="ECO:0000313" key="2">
    <source>
        <dbReference type="EnsemblFungi" id="EJT72414"/>
    </source>
</evidence>
<keyword evidence="3" id="KW-1185">Reference proteome</keyword>
<organism evidence="1">
    <name type="scientific">Gaeumannomyces tritici (strain R3-111a-1)</name>
    <name type="common">Wheat and barley take-all root rot fungus</name>
    <name type="synonym">Gaeumannomyces graminis var. tritici</name>
    <dbReference type="NCBI Taxonomy" id="644352"/>
    <lineage>
        <taxon>Eukaryota</taxon>
        <taxon>Fungi</taxon>
        <taxon>Dikarya</taxon>
        <taxon>Ascomycota</taxon>
        <taxon>Pezizomycotina</taxon>
        <taxon>Sordariomycetes</taxon>
        <taxon>Sordariomycetidae</taxon>
        <taxon>Magnaporthales</taxon>
        <taxon>Magnaporthaceae</taxon>
        <taxon>Gaeumannomyces</taxon>
    </lineage>
</organism>
<reference evidence="3" key="1">
    <citation type="submission" date="2010-07" db="EMBL/GenBank/DDBJ databases">
        <title>The genome sequence of Gaeumannomyces graminis var. tritici strain R3-111a-1.</title>
        <authorList>
            <consortium name="The Broad Institute Genome Sequencing Platform"/>
            <person name="Ma L.-J."/>
            <person name="Dead R."/>
            <person name="Young S."/>
            <person name="Zeng Q."/>
            <person name="Koehrsen M."/>
            <person name="Alvarado L."/>
            <person name="Berlin A."/>
            <person name="Chapman S.B."/>
            <person name="Chen Z."/>
            <person name="Freedman E."/>
            <person name="Gellesch M."/>
            <person name="Goldberg J."/>
            <person name="Griggs A."/>
            <person name="Gujja S."/>
            <person name="Heilman E.R."/>
            <person name="Heiman D."/>
            <person name="Hepburn T."/>
            <person name="Howarth C."/>
            <person name="Jen D."/>
            <person name="Larson L."/>
            <person name="Mehta T."/>
            <person name="Neiman D."/>
            <person name="Pearson M."/>
            <person name="Roberts A."/>
            <person name="Saif S."/>
            <person name="Shea T."/>
            <person name="Shenoy N."/>
            <person name="Sisk P."/>
            <person name="Stolte C."/>
            <person name="Sykes S."/>
            <person name="Walk T."/>
            <person name="White J."/>
            <person name="Yandava C."/>
            <person name="Haas B."/>
            <person name="Nusbaum C."/>
            <person name="Birren B."/>
        </authorList>
    </citation>
    <scope>NUCLEOTIDE SEQUENCE [LARGE SCALE GENOMIC DNA]</scope>
    <source>
        <strain evidence="3">R3-111a-1</strain>
    </source>
</reference>
<evidence type="ECO:0000313" key="3">
    <source>
        <dbReference type="Proteomes" id="UP000006039"/>
    </source>
</evidence>
<dbReference type="GeneID" id="20349738"/>
<protein>
    <submittedName>
        <fullName evidence="1 2">Uncharacterized protein</fullName>
    </submittedName>
</protein>
<dbReference type="HOGENOM" id="CLU_2097030_0_0_1"/>
<dbReference type="EMBL" id="GL385399">
    <property type="protein sequence ID" value="EJT72414.1"/>
    <property type="molecule type" value="Genomic_DNA"/>
</dbReference>